<dbReference type="Gene3D" id="3.60.130.10">
    <property type="entry name" value="Clavaminate synthase-like"/>
    <property type="match status" value="1"/>
</dbReference>
<sequence>MNLKYEEIKPKIGARILNTKEELLKGDLADGIRELLEQRGVVVFPTINFTDEEQVAFTKTLGNFAAEGGNHESVHKISLDTTQTASAEYLKGSMFWHIDGTMNDVPILASLLGAKVLSKEGGNTEFCNTYAAYEDLSADEKAEYDQLTVLHGVWPSLLYYEPEPNVQKLQAMMAIGENELPLVWKHKSGRKSLVLGCTAGSVVDKSHKDSTELLVKLRTWATQPEFVYSHKWTIGDLVMWDNTGTMHRATKYDPASGRLLVRTKLEGEEPIQATA</sequence>
<dbReference type="SUPFAM" id="SSF51197">
    <property type="entry name" value="Clavaminate synthase-like"/>
    <property type="match status" value="1"/>
</dbReference>
<protein>
    <submittedName>
        <fullName evidence="7">TauD/TfdA family dioxygenase</fullName>
    </submittedName>
</protein>
<keyword evidence="8" id="KW-1185">Reference proteome</keyword>
<keyword evidence="2" id="KW-0479">Metal-binding</keyword>
<dbReference type="InterPro" id="IPR042098">
    <property type="entry name" value="TauD-like_sf"/>
</dbReference>
<gene>
    <name evidence="7" type="ORF">GCM10025791_01630</name>
</gene>
<dbReference type="PANTHER" id="PTHR43779:SF3">
    <property type="entry name" value="(3R)-3-[(CARBOXYMETHYL)AMINO]FATTY ACID OXYGENASE_DECARBOXYLASE"/>
    <property type="match status" value="1"/>
</dbReference>
<dbReference type="PANTHER" id="PTHR43779">
    <property type="entry name" value="DIOXYGENASE RV0097-RELATED"/>
    <property type="match status" value="1"/>
</dbReference>
<dbReference type="Proteomes" id="UP001409585">
    <property type="component" value="Unassembled WGS sequence"/>
</dbReference>
<dbReference type="InterPro" id="IPR003819">
    <property type="entry name" value="TauD/TfdA-like"/>
</dbReference>
<name>A0AAV3TWD3_9ALTE</name>
<evidence type="ECO:0000256" key="5">
    <source>
        <dbReference type="ARBA" id="ARBA00023004"/>
    </source>
</evidence>
<evidence type="ECO:0000256" key="3">
    <source>
        <dbReference type="ARBA" id="ARBA00022964"/>
    </source>
</evidence>
<comment type="caution">
    <text evidence="7">The sequence shown here is derived from an EMBL/GenBank/DDBJ whole genome shotgun (WGS) entry which is preliminary data.</text>
</comment>
<dbReference type="InterPro" id="IPR051178">
    <property type="entry name" value="TfdA_dioxygenase"/>
</dbReference>
<dbReference type="AlphaFoldDB" id="A0AAV3TWD3"/>
<keyword evidence="4" id="KW-0560">Oxidoreductase</keyword>
<organism evidence="7 8">
    <name type="scientific">Halioxenophilus aromaticivorans</name>
    <dbReference type="NCBI Taxonomy" id="1306992"/>
    <lineage>
        <taxon>Bacteria</taxon>
        <taxon>Pseudomonadati</taxon>
        <taxon>Pseudomonadota</taxon>
        <taxon>Gammaproteobacteria</taxon>
        <taxon>Alteromonadales</taxon>
        <taxon>Alteromonadaceae</taxon>
        <taxon>Halioxenophilus</taxon>
    </lineage>
</organism>
<evidence type="ECO:0000256" key="1">
    <source>
        <dbReference type="ARBA" id="ARBA00005896"/>
    </source>
</evidence>
<dbReference type="EMBL" id="BAABLX010000001">
    <property type="protein sequence ID" value="GAA4929599.1"/>
    <property type="molecule type" value="Genomic_DNA"/>
</dbReference>
<evidence type="ECO:0000313" key="7">
    <source>
        <dbReference type="EMBL" id="GAA4929599.1"/>
    </source>
</evidence>
<feature type="domain" description="TauD/TfdA-like" evidence="6">
    <location>
        <begin position="5"/>
        <end position="263"/>
    </location>
</feature>
<dbReference type="GO" id="GO:0016706">
    <property type="term" value="F:2-oxoglutarate-dependent dioxygenase activity"/>
    <property type="evidence" value="ECO:0007669"/>
    <property type="project" value="UniProtKB-ARBA"/>
</dbReference>
<evidence type="ECO:0000313" key="8">
    <source>
        <dbReference type="Proteomes" id="UP001409585"/>
    </source>
</evidence>
<accession>A0AAV3TWD3</accession>
<evidence type="ECO:0000259" key="6">
    <source>
        <dbReference type="Pfam" id="PF02668"/>
    </source>
</evidence>
<reference evidence="8" key="1">
    <citation type="journal article" date="2019" name="Int. J. Syst. Evol. Microbiol.">
        <title>The Global Catalogue of Microorganisms (GCM) 10K type strain sequencing project: providing services to taxonomists for standard genome sequencing and annotation.</title>
        <authorList>
            <consortium name="The Broad Institute Genomics Platform"/>
            <consortium name="The Broad Institute Genome Sequencing Center for Infectious Disease"/>
            <person name="Wu L."/>
            <person name="Ma J."/>
        </authorList>
    </citation>
    <scope>NUCLEOTIDE SEQUENCE [LARGE SCALE GENOMIC DNA]</scope>
    <source>
        <strain evidence="8">JCM 19134</strain>
    </source>
</reference>
<evidence type="ECO:0000256" key="2">
    <source>
        <dbReference type="ARBA" id="ARBA00022723"/>
    </source>
</evidence>
<comment type="similarity">
    <text evidence="1">Belongs to the TfdA dioxygenase family.</text>
</comment>
<dbReference type="RefSeq" id="WP_345415562.1">
    <property type="nucleotide sequence ID" value="NZ_AP031496.1"/>
</dbReference>
<proteinExistence type="inferred from homology"/>
<keyword evidence="5" id="KW-0408">Iron</keyword>
<dbReference type="GO" id="GO:0046872">
    <property type="term" value="F:metal ion binding"/>
    <property type="evidence" value="ECO:0007669"/>
    <property type="project" value="UniProtKB-KW"/>
</dbReference>
<dbReference type="Pfam" id="PF02668">
    <property type="entry name" value="TauD"/>
    <property type="match status" value="1"/>
</dbReference>
<evidence type="ECO:0000256" key="4">
    <source>
        <dbReference type="ARBA" id="ARBA00023002"/>
    </source>
</evidence>
<keyword evidence="3 7" id="KW-0223">Dioxygenase</keyword>